<feature type="region of interest" description="Disordered" evidence="1">
    <location>
        <begin position="257"/>
        <end position="350"/>
    </location>
</feature>
<dbReference type="RefSeq" id="XP_016937060.2">
    <property type="nucleotide sequence ID" value="XM_017081571.4"/>
</dbReference>
<feature type="compositionally biased region" description="Basic residues" evidence="1">
    <location>
        <begin position="258"/>
        <end position="267"/>
    </location>
</feature>
<sequence>MLLPELLLLGLAVSLADSYDRSVNYWEAFAPGKLLQRLDALTVSDVDQSKVARLPEMMQPVLAATNQAQAKADEDVDLDVDVEAEGNTADEDDVDSLSAEASHEGFSGEDYERNYEQFVKEYFDQAADNHYHDHDDDDLEEETQAEATNVKDQRCRRVKRKDGQLCEICRQLKNNEVSETCSYSHDDQPEQYAYGSGTQFKRYRNDPAEKKEKDGQEEAEPVAPSSLCVRRQQDNSVCYECKDSKGQKIERCYDVQARKAKTRKKKASSSSSSTPTASQKRKPRSQQSQQSEQEQRIYKRTISYSYAQGTDQQQEEQPPPDGTTTDLPVPRQRRRRLVKITRRRGPVRVQ</sequence>
<keyword evidence="2" id="KW-0732">Signal</keyword>
<proteinExistence type="predicted"/>
<name>A0AB39ZLP6_DROSZ</name>
<evidence type="ECO:0000313" key="3">
    <source>
        <dbReference type="Proteomes" id="UP001652628"/>
    </source>
</evidence>
<feature type="region of interest" description="Disordered" evidence="1">
    <location>
        <begin position="129"/>
        <end position="154"/>
    </location>
</feature>
<feature type="compositionally biased region" description="Basic and acidic residues" evidence="1">
    <location>
        <begin position="203"/>
        <end position="216"/>
    </location>
</feature>
<feature type="chain" id="PRO_5044246911" evidence="2">
    <location>
        <begin position="19"/>
        <end position="350"/>
    </location>
</feature>
<dbReference type="AlphaFoldDB" id="A0AB39ZLP6"/>
<gene>
    <name evidence="4" type="primary">LOC108015227</name>
</gene>
<evidence type="ECO:0000256" key="1">
    <source>
        <dbReference type="SAM" id="MobiDB-lite"/>
    </source>
</evidence>
<feature type="compositionally biased region" description="Low complexity" evidence="1">
    <location>
        <begin position="268"/>
        <end position="278"/>
    </location>
</feature>
<feature type="compositionally biased region" description="Acidic residues" evidence="1">
    <location>
        <begin position="86"/>
        <end position="95"/>
    </location>
</feature>
<evidence type="ECO:0000313" key="4">
    <source>
        <dbReference type="RefSeq" id="XP_016937060.2"/>
    </source>
</evidence>
<feature type="region of interest" description="Disordered" evidence="1">
    <location>
        <begin position="179"/>
        <end position="227"/>
    </location>
</feature>
<keyword evidence="3" id="KW-1185">Reference proteome</keyword>
<feature type="signal peptide" evidence="2">
    <location>
        <begin position="1"/>
        <end position="18"/>
    </location>
</feature>
<protein>
    <submittedName>
        <fullName evidence="4">Uncharacterized protein</fullName>
    </submittedName>
</protein>
<organism evidence="3 4">
    <name type="scientific">Drosophila suzukii</name>
    <name type="common">Spotted-wing drosophila fruit fly</name>
    <dbReference type="NCBI Taxonomy" id="28584"/>
    <lineage>
        <taxon>Eukaryota</taxon>
        <taxon>Metazoa</taxon>
        <taxon>Ecdysozoa</taxon>
        <taxon>Arthropoda</taxon>
        <taxon>Hexapoda</taxon>
        <taxon>Insecta</taxon>
        <taxon>Pterygota</taxon>
        <taxon>Neoptera</taxon>
        <taxon>Endopterygota</taxon>
        <taxon>Diptera</taxon>
        <taxon>Brachycera</taxon>
        <taxon>Muscomorpha</taxon>
        <taxon>Ephydroidea</taxon>
        <taxon>Drosophilidae</taxon>
        <taxon>Drosophila</taxon>
        <taxon>Sophophora</taxon>
    </lineage>
</organism>
<dbReference type="Proteomes" id="UP001652628">
    <property type="component" value="Chromosome X"/>
</dbReference>
<feature type="compositionally biased region" description="Acidic residues" evidence="1">
    <location>
        <begin position="135"/>
        <end position="144"/>
    </location>
</feature>
<feature type="compositionally biased region" description="Basic residues" evidence="1">
    <location>
        <begin position="331"/>
        <end position="350"/>
    </location>
</feature>
<dbReference type="GeneID" id="108015227"/>
<accession>A0AB39ZLP6</accession>
<evidence type="ECO:0000256" key="2">
    <source>
        <dbReference type="SAM" id="SignalP"/>
    </source>
</evidence>
<reference evidence="4" key="1">
    <citation type="submission" date="2025-08" db="UniProtKB">
        <authorList>
            <consortium name="RefSeq"/>
        </authorList>
    </citation>
    <scope>IDENTIFICATION</scope>
</reference>
<feature type="region of interest" description="Disordered" evidence="1">
    <location>
        <begin position="86"/>
        <end position="110"/>
    </location>
</feature>
<feature type="compositionally biased region" description="Low complexity" evidence="1">
    <location>
        <begin position="308"/>
        <end position="326"/>
    </location>
</feature>